<name>A0A3E2HLH8_SCYLI</name>
<proteinExistence type="predicted"/>
<accession>A0A3E2HLH8</accession>
<evidence type="ECO:0000313" key="2">
    <source>
        <dbReference type="EMBL" id="RFU34247.1"/>
    </source>
</evidence>
<dbReference type="OMA" id="GRYEDDC"/>
<dbReference type="OrthoDB" id="5332384at2759"/>
<feature type="non-terminal residue" evidence="2">
    <location>
        <position position="1"/>
    </location>
</feature>
<protein>
    <submittedName>
        <fullName evidence="2">Uncharacterized protein</fullName>
    </submittedName>
</protein>
<comment type="caution">
    <text evidence="2">The sequence shown here is derived from an EMBL/GenBank/DDBJ whole genome shotgun (WGS) entry which is preliminary data.</text>
</comment>
<feature type="chain" id="PRO_5017656977" evidence="1">
    <location>
        <begin position="17"/>
        <end position="171"/>
    </location>
</feature>
<feature type="non-terminal residue" evidence="2">
    <location>
        <position position="171"/>
    </location>
</feature>
<dbReference type="Proteomes" id="UP000258309">
    <property type="component" value="Unassembled WGS sequence"/>
</dbReference>
<dbReference type="EMBL" id="NCSJ02000023">
    <property type="protein sequence ID" value="RFU34247.1"/>
    <property type="molecule type" value="Genomic_DNA"/>
</dbReference>
<gene>
    <name evidence="2" type="ORF">B7463_g2088</name>
</gene>
<keyword evidence="1" id="KW-0732">Signal</keyword>
<evidence type="ECO:0000256" key="1">
    <source>
        <dbReference type="SAM" id="SignalP"/>
    </source>
</evidence>
<organism evidence="2 3">
    <name type="scientific">Scytalidium lignicola</name>
    <name type="common">Hyphomycete</name>
    <dbReference type="NCBI Taxonomy" id="5539"/>
    <lineage>
        <taxon>Eukaryota</taxon>
        <taxon>Fungi</taxon>
        <taxon>Dikarya</taxon>
        <taxon>Ascomycota</taxon>
        <taxon>Pezizomycotina</taxon>
        <taxon>Leotiomycetes</taxon>
        <taxon>Leotiomycetes incertae sedis</taxon>
        <taxon>Scytalidium</taxon>
    </lineage>
</organism>
<feature type="signal peptide" evidence="1">
    <location>
        <begin position="1"/>
        <end position="16"/>
    </location>
</feature>
<dbReference type="AlphaFoldDB" id="A0A3E2HLH8"/>
<reference evidence="2 3" key="1">
    <citation type="submission" date="2018-05" db="EMBL/GenBank/DDBJ databases">
        <title>Draft genome sequence of Scytalidium lignicola DSM 105466, a ubiquitous saprotrophic fungus.</title>
        <authorList>
            <person name="Buettner E."/>
            <person name="Gebauer A.M."/>
            <person name="Hofrichter M."/>
            <person name="Liers C."/>
            <person name="Kellner H."/>
        </authorList>
    </citation>
    <scope>NUCLEOTIDE SEQUENCE [LARGE SCALE GENOMIC DNA]</scope>
    <source>
        <strain evidence="2 3">DSM 105466</strain>
    </source>
</reference>
<keyword evidence="3" id="KW-1185">Reference proteome</keyword>
<evidence type="ECO:0000313" key="3">
    <source>
        <dbReference type="Proteomes" id="UP000258309"/>
    </source>
</evidence>
<sequence length="171" mass="18104">MMYIAALAALAAVANAACSTPGNFEVTFYGYPDNSPPGPATAYNCGGRNGVAGGTGTYDDPVTFATAPGEFNQCEIIYIPLLTKYGRFEDICEQCTTDFNNGISHIDIWTGSSTVNGGQNQINCEDNLTFGGRYSMVRQPPTNYGVNTAPLFVAPNTCNTGNVYPSNPAHC</sequence>